<evidence type="ECO:0000256" key="1">
    <source>
        <dbReference type="SAM" id="MobiDB-lite"/>
    </source>
</evidence>
<reference evidence="2" key="1">
    <citation type="submission" date="2016-10" db="EMBL/GenBank/DDBJ databases">
        <authorList>
            <person name="de Groot N.N."/>
        </authorList>
    </citation>
    <scope>NUCLEOTIDE SEQUENCE [LARGE SCALE GENOMIC DNA]</scope>
    <source>
        <strain evidence="2">DSM 15283</strain>
    </source>
</reference>
<name>A0A1I4NB78_9RHOB</name>
<dbReference type="AlphaFoldDB" id="A0A1I4NB78"/>
<dbReference type="Proteomes" id="UP000199144">
    <property type="component" value="Unassembled WGS sequence"/>
</dbReference>
<sequence>MFVDIKVSSERMNGRHPATASYQRDRIKSGKRHCSPIAHIQFNRLHSRAQRTFCETKPYEKGAPKGALCC</sequence>
<gene>
    <name evidence="2" type="ORF">SAMN04488042_10478</name>
</gene>
<organism evidence="2 3">
    <name type="scientific">Shimia aestuarii</name>
    <dbReference type="NCBI Taxonomy" id="254406"/>
    <lineage>
        <taxon>Bacteria</taxon>
        <taxon>Pseudomonadati</taxon>
        <taxon>Pseudomonadota</taxon>
        <taxon>Alphaproteobacteria</taxon>
        <taxon>Rhodobacterales</taxon>
        <taxon>Roseobacteraceae</taxon>
    </lineage>
</organism>
<proteinExistence type="predicted"/>
<evidence type="ECO:0000313" key="2">
    <source>
        <dbReference type="EMBL" id="SFM12483.1"/>
    </source>
</evidence>
<accession>A0A1I4NB78</accession>
<dbReference type="EMBL" id="FOTQ01000004">
    <property type="protein sequence ID" value="SFM12483.1"/>
    <property type="molecule type" value="Genomic_DNA"/>
</dbReference>
<evidence type="ECO:0000313" key="3">
    <source>
        <dbReference type="Proteomes" id="UP000199144"/>
    </source>
</evidence>
<feature type="region of interest" description="Disordered" evidence="1">
    <location>
        <begin position="1"/>
        <end position="30"/>
    </location>
</feature>
<keyword evidence="3" id="KW-1185">Reference proteome</keyword>
<protein>
    <submittedName>
        <fullName evidence="2">Uncharacterized protein</fullName>
    </submittedName>
</protein>